<dbReference type="EMBL" id="SMLB01000037">
    <property type="protein sequence ID" value="TDD66612.1"/>
    <property type="molecule type" value="Genomic_DNA"/>
</dbReference>
<dbReference type="PANTHER" id="PTHR35525:SF3">
    <property type="entry name" value="BLL6575 PROTEIN"/>
    <property type="match status" value="1"/>
</dbReference>
<name>A0A4R5AA54_9ACTN</name>
<feature type="domain" description="Zinc finger CGNR" evidence="1">
    <location>
        <begin position="145"/>
        <end position="187"/>
    </location>
</feature>
<evidence type="ECO:0000313" key="2">
    <source>
        <dbReference type="EMBL" id="TDD66612.1"/>
    </source>
</evidence>
<dbReference type="OrthoDB" id="123307at2"/>
<dbReference type="InterPro" id="IPR023286">
    <property type="entry name" value="ABATE_dom_sf"/>
</dbReference>
<proteinExistence type="predicted"/>
<evidence type="ECO:0000259" key="1">
    <source>
        <dbReference type="Pfam" id="PF11706"/>
    </source>
</evidence>
<dbReference type="Pfam" id="PF07336">
    <property type="entry name" value="ABATE"/>
    <property type="match status" value="1"/>
</dbReference>
<dbReference type="InterPro" id="IPR021005">
    <property type="entry name" value="Znf_CGNR"/>
</dbReference>
<dbReference type="Pfam" id="PF11706">
    <property type="entry name" value="zf-CGNR"/>
    <property type="match status" value="1"/>
</dbReference>
<evidence type="ECO:0000313" key="3">
    <source>
        <dbReference type="Proteomes" id="UP000295217"/>
    </source>
</evidence>
<organism evidence="2 3">
    <name type="scientific">Jiangella aurantiaca</name>
    <dbReference type="NCBI Taxonomy" id="2530373"/>
    <lineage>
        <taxon>Bacteria</taxon>
        <taxon>Bacillati</taxon>
        <taxon>Actinomycetota</taxon>
        <taxon>Actinomycetes</taxon>
        <taxon>Jiangellales</taxon>
        <taxon>Jiangellaceae</taxon>
        <taxon>Jiangella</taxon>
    </lineage>
</organism>
<accession>A0A4R5AA54</accession>
<dbReference type="AlphaFoldDB" id="A0A4R5AA54"/>
<keyword evidence="3" id="KW-1185">Reference proteome</keyword>
<dbReference type="RefSeq" id="WP_132105430.1">
    <property type="nucleotide sequence ID" value="NZ_SMLB01000037.1"/>
</dbReference>
<dbReference type="PANTHER" id="PTHR35525">
    <property type="entry name" value="BLL6575 PROTEIN"/>
    <property type="match status" value="1"/>
</dbReference>
<comment type="caution">
    <text evidence="2">The sequence shown here is derived from an EMBL/GenBank/DDBJ whole genome shotgun (WGS) entry which is preliminary data.</text>
</comment>
<dbReference type="Gene3D" id="1.10.3300.10">
    <property type="entry name" value="Jann2411-like domain"/>
    <property type="match status" value="1"/>
</dbReference>
<gene>
    <name evidence="2" type="ORF">E1262_21615</name>
</gene>
<protein>
    <recommendedName>
        <fullName evidence="1">Zinc finger CGNR domain-containing protein</fullName>
    </recommendedName>
</protein>
<reference evidence="2 3" key="1">
    <citation type="submission" date="2019-02" db="EMBL/GenBank/DDBJ databases">
        <title>Draft genome sequences of novel Actinobacteria.</title>
        <authorList>
            <person name="Sahin N."/>
            <person name="Ay H."/>
            <person name="Saygin H."/>
        </authorList>
    </citation>
    <scope>NUCLEOTIDE SEQUENCE [LARGE SCALE GENOMIC DNA]</scope>
    <source>
        <strain evidence="2 3">8K307</strain>
    </source>
</reference>
<dbReference type="SUPFAM" id="SSF160904">
    <property type="entry name" value="Jann2411-like"/>
    <property type="match status" value="1"/>
</dbReference>
<dbReference type="InterPro" id="IPR010852">
    <property type="entry name" value="ABATE"/>
</dbReference>
<dbReference type="Proteomes" id="UP000295217">
    <property type="component" value="Unassembled WGS sequence"/>
</dbReference>
<sequence>MQRREDLPLSVRVRFLTGRVSLDFTHTGGEGESARWEIVHTPGDLAHWLGVILSVDGLSAGPADMEAMRPLRTAITNAARSLAVGGAVRVDDIATINAAAAVPPLVPQLGAVGAGAGFAAPTTAAALSTIARDAIDLFGGPLAERIRVCASETCGLLLVDTSRPGKRRWCSMQRCGNLAKVRGHRERSALSS</sequence>